<reference evidence="3" key="1">
    <citation type="journal article" date="2019" name="Int. J. Syst. Evol. Microbiol.">
        <title>The Global Catalogue of Microorganisms (GCM) 10K type strain sequencing project: providing services to taxonomists for standard genome sequencing and annotation.</title>
        <authorList>
            <consortium name="The Broad Institute Genomics Platform"/>
            <consortium name="The Broad Institute Genome Sequencing Center for Infectious Disease"/>
            <person name="Wu L."/>
            <person name="Ma J."/>
        </authorList>
    </citation>
    <scope>NUCLEOTIDE SEQUENCE [LARGE SCALE GENOMIC DNA]</scope>
    <source>
        <strain evidence="3">CGMCC 1.7064</strain>
    </source>
</reference>
<dbReference type="SUPFAM" id="SSF51004">
    <property type="entry name" value="C-terminal (heme d1) domain of cytochrome cd1-nitrite reductase"/>
    <property type="match status" value="1"/>
</dbReference>
<dbReference type="Pfam" id="PF10282">
    <property type="entry name" value="Lactonase"/>
    <property type="match status" value="1"/>
</dbReference>
<dbReference type="InterPro" id="IPR011048">
    <property type="entry name" value="Haem_d1_sf"/>
</dbReference>
<protein>
    <recommendedName>
        <fullName evidence="4">Lactonase family protein</fullName>
    </recommendedName>
</protein>
<gene>
    <name evidence="2" type="ORF">GCM10010977_30830</name>
</gene>
<dbReference type="EMBL" id="BMLQ01000011">
    <property type="protein sequence ID" value="GGO49290.1"/>
    <property type="molecule type" value="Genomic_DNA"/>
</dbReference>
<organism evidence="2 3">
    <name type="scientific">Citricoccus zhacaiensis</name>
    <dbReference type="NCBI Taxonomy" id="489142"/>
    <lineage>
        <taxon>Bacteria</taxon>
        <taxon>Bacillati</taxon>
        <taxon>Actinomycetota</taxon>
        <taxon>Actinomycetes</taxon>
        <taxon>Micrococcales</taxon>
        <taxon>Micrococcaceae</taxon>
        <taxon>Citricoccus</taxon>
    </lineage>
</organism>
<comment type="caution">
    <text evidence="2">The sequence shown here is derived from an EMBL/GenBank/DDBJ whole genome shotgun (WGS) entry which is preliminary data.</text>
</comment>
<dbReference type="RefSeq" id="WP_188806989.1">
    <property type="nucleotide sequence ID" value="NZ_BAAAOU010000015.1"/>
</dbReference>
<dbReference type="Gene3D" id="2.130.10.10">
    <property type="entry name" value="YVTN repeat-like/Quinoprotein amine dehydrogenase"/>
    <property type="match status" value="1"/>
</dbReference>
<dbReference type="InterPro" id="IPR019405">
    <property type="entry name" value="Lactonase_7-beta_prop"/>
</dbReference>
<evidence type="ECO:0000256" key="1">
    <source>
        <dbReference type="ARBA" id="ARBA00005564"/>
    </source>
</evidence>
<keyword evidence="3" id="KW-1185">Reference proteome</keyword>
<evidence type="ECO:0000313" key="3">
    <source>
        <dbReference type="Proteomes" id="UP000642509"/>
    </source>
</evidence>
<evidence type="ECO:0008006" key="4">
    <source>
        <dbReference type="Google" id="ProtNLM"/>
    </source>
</evidence>
<name>A0ABQ2MBU6_9MICC</name>
<dbReference type="InterPro" id="IPR015943">
    <property type="entry name" value="WD40/YVTN_repeat-like_dom_sf"/>
</dbReference>
<dbReference type="PANTHER" id="PTHR30344:SF1">
    <property type="entry name" value="6-PHOSPHOGLUCONOLACTONASE"/>
    <property type="match status" value="1"/>
</dbReference>
<proteinExistence type="inferred from homology"/>
<comment type="similarity">
    <text evidence="1">Belongs to the cycloisomerase 2 family.</text>
</comment>
<evidence type="ECO:0000313" key="2">
    <source>
        <dbReference type="EMBL" id="GGO49290.1"/>
    </source>
</evidence>
<sequence length="404" mass="41251">MVPNPAVGAGGSDLPAGTDTVLVGTFNTPGEGTPVLANAGGLVRTTGWPQHADSVAGGGPDAPSWLVRGRAGTVSQGRLYAALHLPEGEVAVLSPSIARAPSLGDDVGWATSQCVPTGGANTCHADLNPSGTWLAAASYDSGTLTVAPVLEDGLLGQPVAVQAPHGSGPVASRQQSPHLHFVLFLDDDRLLVTDLGADRLLEYSVQDIVRDRAGAAPGNDAGVVESDCTPARTHLLPAGTGPRHLALLPPLPQAGIQGRHLAVVGELDSRLHVLDLDATAGGFHEVAIVPTHGQDQDPGSAQDNLPSHLVVSPDGALIYVANRGRDTIGVIRRAGTPELIAEVPCGGDWPRHIALGHPGGAPTLLVALERADAVVGLPLGADGIPRDARTRVAVRRPGFILPGF</sequence>
<dbReference type="Proteomes" id="UP000642509">
    <property type="component" value="Unassembled WGS sequence"/>
</dbReference>
<accession>A0ABQ2MBU6</accession>
<dbReference type="InterPro" id="IPR050282">
    <property type="entry name" value="Cycloisomerase_2"/>
</dbReference>
<dbReference type="PANTHER" id="PTHR30344">
    <property type="entry name" value="6-PHOSPHOGLUCONOLACTONASE-RELATED"/>
    <property type="match status" value="1"/>
</dbReference>